<dbReference type="PANTHER" id="PTHR43119">
    <property type="entry name" value="ABC TRANSPORT PROTEIN ATP-BINDING COMPONENT-RELATED"/>
    <property type="match status" value="1"/>
</dbReference>
<name>A0A9W8MGQ6_9AGAR</name>
<sequence length="131" mass="14286">MPSPLLELVEVSQTIANGDVLFDDINLKIYEADIISEELLRKLRPSLLPGTPSDFLRTILGLNTHQAHLRASGDDFDTVLQRATDIAGGWGINSKLWDRAWSHLSGGEAQRLLLAAAIALDTAEVLLLDGE</sequence>
<evidence type="ECO:0008006" key="3">
    <source>
        <dbReference type="Google" id="ProtNLM"/>
    </source>
</evidence>
<dbReference type="EMBL" id="JANBPK010000808">
    <property type="protein sequence ID" value="KAJ2931370.1"/>
    <property type="molecule type" value="Genomic_DNA"/>
</dbReference>
<dbReference type="PANTHER" id="PTHR43119:SF1">
    <property type="entry name" value="ABC TRANSPORTER DOMAIN-CONTAINING PROTEIN"/>
    <property type="match status" value="1"/>
</dbReference>
<reference evidence="1" key="1">
    <citation type="submission" date="2022-06" db="EMBL/GenBank/DDBJ databases">
        <title>Genome Sequence of Candolleomyces eurysporus.</title>
        <authorList>
            <person name="Buettner E."/>
        </authorList>
    </citation>
    <scope>NUCLEOTIDE SEQUENCE</scope>
    <source>
        <strain evidence="1">VTCC 930004</strain>
    </source>
</reference>
<comment type="caution">
    <text evidence="1">The sequence shown here is derived from an EMBL/GenBank/DDBJ whole genome shotgun (WGS) entry which is preliminary data.</text>
</comment>
<dbReference type="Proteomes" id="UP001140091">
    <property type="component" value="Unassembled WGS sequence"/>
</dbReference>
<dbReference type="InterPro" id="IPR027417">
    <property type="entry name" value="P-loop_NTPase"/>
</dbReference>
<proteinExistence type="predicted"/>
<organism evidence="1 2">
    <name type="scientific">Candolleomyces eurysporus</name>
    <dbReference type="NCBI Taxonomy" id="2828524"/>
    <lineage>
        <taxon>Eukaryota</taxon>
        <taxon>Fungi</taxon>
        <taxon>Dikarya</taxon>
        <taxon>Basidiomycota</taxon>
        <taxon>Agaricomycotina</taxon>
        <taxon>Agaricomycetes</taxon>
        <taxon>Agaricomycetidae</taxon>
        <taxon>Agaricales</taxon>
        <taxon>Agaricineae</taxon>
        <taxon>Psathyrellaceae</taxon>
        <taxon>Candolleomyces</taxon>
    </lineage>
</organism>
<evidence type="ECO:0000313" key="2">
    <source>
        <dbReference type="Proteomes" id="UP001140091"/>
    </source>
</evidence>
<protein>
    <recommendedName>
        <fullName evidence="3">ABC transporter domain-containing protein</fullName>
    </recommendedName>
</protein>
<evidence type="ECO:0000313" key="1">
    <source>
        <dbReference type="EMBL" id="KAJ2931370.1"/>
    </source>
</evidence>
<keyword evidence="2" id="KW-1185">Reference proteome</keyword>
<dbReference type="OrthoDB" id="6593433at2759"/>
<dbReference type="AlphaFoldDB" id="A0A9W8MGQ6"/>
<accession>A0A9W8MGQ6</accession>
<dbReference type="Gene3D" id="3.40.50.300">
    <property type="entry name" value="P-loop containing nucleotide triphosphate hydrolases"/>
    <property type="match status" value="1"/>
</dbReference>
<gene>
    <name evidence="1" type="ORF">H1R20_g5754</name>
</gene>
<dbReference type="SUPFAM" id="SSF52540">
    <property type="entry name" value="P-loop containing nucleoside triphosphate hydrolases"/>
    <property type="match status" value="1"/>
</dbReference>
<feature type="non-terminal residue" evidence="1">
    <location>
        <position position="131"/>
    </location>
</feature>